<evidence type="ECO:0000313" key="6">
    <source>
        <dbReference type="Proteomes" id="UP000060487"/>
    </source>
</evidence>
<dbReference type="Proteomes" id="UP000060487">
    <property type="component" value="Unassembled WGS sequence"/>
</dbReference>
<comment type="caution">
    <text evidence="5">The sequence shown here is derived from an EMBL/GenBank/DDBJ whole genome shotgun (WGS) entry which is preliminary data.</text>
</comment>
<dbReference type="Pfam" id="PF00072">
    <property type="entry name" value="Response_reg"/>
    <property type="match status" value="1"/>
</dbReference>
<evidence type="ECO:0000256" key="1">
    <source>
        <dbReference type="ARBA" id="ARBA00022553"/>
    </source>
</evidence>
<dbReference type="PANTHER" id="PTHR44591">
    <property type="entry name" value="STRESS RESPONSE REGULATOR PROTEIN 1"/>
    <property type="match status" value="1"/>
</dbReference>
<feature type="domain" description="Response regulatory" evidence="4">
    <location>
        <begin position="4"/>
        <end position="176"/>
    </location>
</feature>
<accession>A0ABR5SHB3</accession>
<evidence type="ECO:0000256" key="3">
    <source>
        <dbReference type="PROSITE-ProRule" id="PRU00169"/>
    </source>
</evidence>
<evidence type="ECO:0000313" key="5">
    <source>
        <dbReference type="EMBL" id="KWT86955.1"/>
    </source>
</evidence>
<evidence type="ECO:0000259" key="4">
    <source>
        <dbReference type="PROSITE" id="PS50110"/>
    </source>
</evidence>
<dbReference type="InterPro" id="IPR011006">
    <property type="entry name" value="CheY-like_superfamily"/>
</dbReference>
<dbReference type="PROSITE" id="PS50110">
    <property type="entry name" value="RESPONSE_REGULATORY"/>
    <property type="match status" value="1"/>
</dbReference>
<dbReference type="Gene3D" id="3.40.50.2300">
    <property type="match status" value="1"/>
</dbReference>
<dbReference type="CDD" id="cd17574">
    <property type="entry name" value="REC_OmpR"/>
    <property type="match status" value="1"/>
</dbReference>
<evidence type="ECO:0000256" key="2">
    <source>
        <dbReference type="ARBA" id="ARBA00023012"/>
    </source>
</evidence>
<dbReference type="InterPro" id="IPR050595">
    <property type="entry name" value="Bact_response_regulator"/>
</dbReference>
<keyword evidence="2" id="KW-0902">Two-component regulatory system</keyword>
<keyword evidence="1 3" id="KW-0597">Phosphoprotein</keyword>
<reference evidence="5 6" key="1">
    <citation type="submission" date="2015-11" db="EMBL/GenBank/DDBJ databases">
        <authorList>
            <person name="Lin W."/>
        </authorList>
    </citation>
    <scope>NUCLEOTIDE SEQUENCE [LARGE SCALE GENOMIC DNA]</scope>
    <source>
        <strain evidence="5 6">HCH-1</strain>
    </source>
</reference>
<proteinExistence type="predicted"/>
<dbReference type="InterPro" id="IPR001789">
    <property type="entry name" value="Sig_transdc_resp-reg_receiver"/>
</dbReference>
<feature type="modified residue" description="4-aspartylphosphate" evidence="3">
    <location>
        <position position="53"/>
    </location>
</feature>
<dbReference type="EMBL" id="LNQR01000054">
    <property type="protein sequence ID" value="KWT86955.1"/>
    <property type="molecule type" value="Genomic_DNA"/>
</dbReference>
<sequence length="181" mass="20822">MKKRVLIIDDEKAIREYLSTILSENGFDVTMAVDGEDGLNKARELKPDLITLDVMMPKKTGIYVLGELRRDRELASVPVIMLTSVKSFIEQSYKELDNVETIKQMETLLDEPDSKIQKFFLRFKSFRKMLLIDRDSMVDQFKKGELKLGGMPSLPDIFLDKPVEPEEFTHAVDKLIGPRPK</sequence>
<keyword evidence="6" id="KW-1185">Reference proteome</keyword>
<gene>
    <name evidence="5" type="ORF">ASN18_1427</name>
</gene>
<organism evidence="5 6">
    <name type="scientific">Candidatus Magnetominusculus xianensis</name>
    <dbReference type="NCBI Taxonomy" id="1748249"/>
    <lineage>
        <taxon>Bacteria</taxon>
        <taxon>Pseudomonadati</taxon>
        <taxon>Nitrospirota</taxon>
        <taxon>Nitrospiria</taxon>
        <taxon>Nitrospirales</taxon>
        <taxon>Nitrospiraceae</taxon>
        <taxon>Candidatus Magnetominusculus</taxon>
    </lineage>
</organism>
<name>A0ABR5SHB3_9BACT</name>
<dbReference type="RefSeq" id="WP_085052052.1">
    <property type="nucleotide sequence ID" value="NZ_LNQR01000054.1"/>
</dbReference>
<dbReference type="SMART" id="SM00448">
    <property type="entry name" value="REC"/>
    <property type="match status" value="1"/>
</dbReference>
<protein>
    <submittedName>
        <fullName evidence="5">Alkaline phosphatase synthesis transcriptional regulatory protein PhoP</fullName>
    </submittedName>
</protein>
<dbReference type="PANTHER" id="PTHR44591:SF14">
    <property type="entry name" value="PROTEIN PILG"/>
    <property type="match status" value="1"/>
</dbReference>
<dbReference type="SUPFAM" id="SSF52172">
    <property type="entry name" value="CheY-like"/>
    <property type="match status" value="1"/>
</dbReference>